<feature type="domain" description="Coiled-coil" evidence="4">
    <location>
        <begin position="5"/>
        <end position="129"/>
    </location>
</feature>
<organism evidence="5">
    <name type="scientific">Lamprotornis superbus</name>
    <dbReference type="NCBI Taxonomy" id="245042"/>
    <lineage>
        <taxon>Eukaryota</taxon>
        <taxon>Metazoa</taxon>
        <taxon>Chordata</taxon>
        <taxon>Craniata</taxon>
        <taxon>Vertebrata</taxon>
        <taxon>Euteleostomi</taxon>
        <taxon>Archelosauria</taxon>
        <taxon>Archosauria</taxon>
        <taxon>Dinosauria</taxon>
        <taxon>Saurischia</taxon>
        <taxon>Theropoda</taxon>
        <taxon>Coelurosauria</taxon>
        <taxon>Aves</taxon>
        <taxon>Neognathae</taxon>
        <taxon>Neoaves</taxon>
        <taxon>Telluraves</taxon>
        <taxon>Australaves</taxon>
        <taxon>Passeriformes</taxon>
        <taxon>Sturnidae</taxon>
        <taxon>Lamprotornis</taxon>
    </lineage>
</organism>
<feature type="coiled-coil region" evidence="2">
    <location>
        <begin position="60"/>
        <end position="126"/>
    </location>
</feature>
<name>A0A835NHQ7_9PASS</name>
<feature type="compositionally biased region" description="Polar residues" evidence="3">
    <location>
        <begin position="767"/>
        <end position="777"/>
    </location>
</feature>
<dbReference type="OrthoDB" id="9994767at2759"/>
<dbReference type="InterPro" id="IPR029311">
    <property type="entry name" value="CCDC50_N"/>
</dbReference>
<keyword evidence="7" id="KW-1185">Reference proteome</keyword>
<feature type="compositionally biased region" description="Basic residues" evidence="3">
    <location>
        <begin position="711"/>
        <end position="721"/>
    </location>
</feature>
<evidence type="ECO:0000256" key="3">
    <source>
        <dbReference type="SAM" id="MobiDB-lite"/>
    </source>
</evidence>
<feature type="region of interest" description="Disordered" evidence="3">
    <location>
        <begin position="917"/>
        <end position="949"/>
    </location>
</feature>
<feature type="compositionally biased region" description="Basic residues" evidence="3">
    <location>
        <begin position="667"/>
        <end position="680"/>
    </location>
</feature>
<comment type="caution">
    <text evidence="5">The sequence shown here is derived from an EMBL/GenBank/DDBJ whole genome shotgun (WGS) entry which is preliminary data.</text>
</comment>
<dbReference type="PANTHER" id="PTHR22115:SF1">
    <property type="entry name" value="COILED-COIL DOMAIN-CONTAINING PROTEIN 50"/>
    <property type="match status" value="1"/>
</dbReference>
<evidence type="ECO:0000313" key="6">
    <source>
        <dbReference type="EMBL" id="KAI1235880.1"/>
    </source>
</evidence>
<protein>
    <recommendedName>
        <fullName evidence="4">Coiled-coil domain-containing protein</fullName>
    </recommendedName>
</protein>
<evidence type="ECO:0000313" key="5">
    <source>
        <dbReference type="EMBL" id="KAG0115888.1"/>
    </source>
</evidence>
<feature type="compositionally biased region" description="Basic and acidic residues" evidence="3">
    <location>
        <begin position="586"/>
        <end position="600"/>
    </location>
</feature>
<evidence type="ECO:0000259" key="4">
    <source>
        <dbReference type="Pfam" id="PF15295"/>
    </source>
</evidence>
<dbReference type="EMBL" id="JADDUC010000192">
    <property type="protein sequence ID" value="KAG0115888.1"/>
    <property type="molecule type" value="Genomic_DNA"/>
</dbReference>
<feature type="compositionally biased region" description="Basic and acidic residues" evidence="3">
    <location>
        <begin position="927"/>
        <end position="949"/>
    </location>
</feature>
<feature type="compositionally biased region" description="Basic and acidic residues" evidence="3">
    <location>
        <begin position="992"/>
        <end position="1004"/>
    </location>
</feature>
<evidence type="ECO:0000256" key="1">
    <source>
        <dbReference type="ARBA" id="ARBA00023054"/>
    </source>
</evidence>
<feature type="region of interest" description="Disordered" evidence="3">
    <location>
        <begin position="985"/>
        <end position="1050"/>
    </location>
</feature>
<feature type="region of interest" description="Disordered" evidence="3">
    <location>
        <begin position="514"/>
        <end position="649"/>
    </location>
</feature>
<feature type="compositionally biased region" description="Basic and acidic residues" evidence="3">
    <location>
        <begin position="688"/>
        <end position="710"/>
    </location>
</feature>
<dbReference type="InterPro" id="IPR039303">
    <property type="entry name" value="CCDC50"/>
</dbReference>
<feature type="region of interest" description="Disordered" evidence="3">
    <location>
        <begin position="663"/>
        <end position="733"/>
    </location>
</feature>
<feature type="region of interest" description="Disordered" evidence="3">
    <location>
        <begin position="767"/>
        <end position="786"/>
    </location>
</feature>
<dbReference type="GO" id="GO:0005737">
    <property type="term" value="C:cytoplasm"/>
    <property type="evidence" value="ECO:0007669"/>
    <property type="project" value="TreeGrafter"/>
</dbReference>
<reference evidence="6 7" key="2">
    <citation type="journal article" date="2021" name="J. Hered.">
        <title>Feather Gene Expression Elucidates the Developmental Basis of Plumage Iridescence in African Starlings.</title>
        <authorList>
            <person name="Rubenstein D.R."/>
            <person name="Corvelo A."/>
            <person name="MacManes M.D."/>
            <person name="Maia R."/>
            <person name="Narzisi G."/>
            <person name="Rousaki A."/>
            <person name="Vandenabeele P."/>
            <person name="Shawkey M.D."/>
            <person name="Solomon J."/>
        </authorList>
    </citation>
    <scope>NUCLEOTIDE SEQUENCE [LARGE SCALE GENOMIC DNA]</scope>
    <source>
        <strain evidence="6">SS15</strain>
    </source>
</reference>
<reference evidence="5" key="1">
    <citation type="submission" date="2020-10" db="EMBL/GenBank/DDBJ databases">
        <title>Feather gene expression reveals the developmental basis of iridescence in African starlings.</title>
        <authorList>
            <person name="Rubenstein D.R."/>
        </authorList>
    </citation>
    <scope>NUCLEOTIDE SEQUENCE</scope>
    <source>
        <strain evidence="5">SS15</strain>
        <tissue evidence="5">Liver</tissue>
    </source>
</reference>
<dbReference type="EMBL" id="JADDUC020000011">
    <property type="protein sequence ID" value="KAI1235880.1"/>
    <property type="molecule type" value="Genomic_DNA"/>
</dbReference>
<feature type="compositionally biased region" description="Basic residues" evidence="3">
    <location>
        <begin position="522"/>
        <end position="533"/>
    </location>
</feature>
<dbReference type="GO" id="GO:0031625">
    <property type="term" value="F:ubiquitin protein ligase binding"/>
    <property type="evidence" value="ECO:0007669"/>
    <property type="project" value="TreeGrafter"/>
</dbReference>
<feature type="compositionally biased region" description="Basic and acidic residues" evidence="3">
    <location>
        <begin position="606"/>
        <end position="649"/>
    </location>
</feature>
<proteinExistence type="predicted"/>
<accession>A0A835NHQ7</accession>
<evidence type="ECO:0000313" key="7">
    <source>
        <dbReference type="Proteomes" id="UP000618051"/>
    </source>
</evidence>
<dbReference type="PANTHER" id="PTHR22115">
    <property type="entry name" value="C3ORF6 PROTEIN-RELATED"/>
    <property type="match status" value="1"/>
</dbReference>
<evidence type="ECO:0000256" key="2">
    <source>
        <dbReference type="SAM" id="Coils"/>
    </source>
</evidence>
<gene>
    <name evidence="6" type="ORF">IHE44_0001971</name>
    <name evidence="5" type="ORF">IHE44_004991</name>
</gene>
<dbReference type="AlphaFoldDB" id="A0A835NHQ7"/>
<dbReference type="Pfam" id="PF15295">
    <property type="entry name" value="CCDC50_N"/>
    <property type="match status" value="1"/>
</dbReference>
<reference evidence="6" key="3">
    <citation type="submission" date="2022-01" db="EMBL/GenBank/DDBJ databases">
        <authorList>
            <person name="Rubenstein D.R."/>
        </authorList>
    </citation>
    <scope>NUCLEOTIDE SEQUENCE</scope>
    <source>
        <strain evidence="6">SS15</strain>
        <tissue evidence="6">Liver</tissue>
    </source>
</reference>
<keyword evidence="1 2" id="KW-0175">Coiled coil</keyword>
<sequence length="1072" mass="121627">MAGIGIDHSKLPGVKEVCRDFAILEDHTLAHNLQEQEIEHHLATNVQRNRLVQHDLQMAKQLQEEEDKKARAQIQKHQKDLERQDCEIAQEIQVKLAFEAEERRRQEEKDEDIARLLQQKELQEEKKRKKHYPESQGHTGYEESYYAENGGKIFPHPGGMWIRSIAPKQSELFKSGKINMRKGRVPPRNVCAMKNIFVFSQSLAASQSNARVFAVFTWPLWKVPQEPAPADELITLRYPKSKSSAWVVWHGGFSVVSIFAGSEKVYSEQNDLKGTFSFGMDCETELLIKTECNSHAVKSILNILRYYEANSGQLRRAKSAAAGFITETKSRENFYLLSGKHRGNNPNKMPSPQTCGSAKDVTVCGGGCLDAAAILFLLLKKKKSYHTCLLLFCFIWVFPPVRWFQDPAAVMCHQEMSCSLGCFSASVASLKVTCLRIDLSLSRKCSDTFGLDLCFLLQPCCPASQTAISLCPLFYPASLICSCYYSFFHHALPAFSAPCIKLLHLPARWGDPREQISEPPRAHSHGRCRHQQRERRGLPSPLPGGAPKHGHSTSEGQQRSPQLREASRGHQQEQKTASQGRSRRHPSLDLERETEHHAYDHSNSWELRERRTAGREKERRPLSLDLESEHGLTEEARHSRKPPRQDRQKHLPLLEMELEVEQEAWHRGGRQHPEKHRSHHQGNSSHRMAHDEKLYDAESRDDHRRGEARAYKRAGHRKHSPSPHAVSQGKVGDCQRDPGNQVMGRVCVCVGMDLCVPQTGILRYKTNFSPPHQTNHHTIPRERPPENSNQHPVFVFVIHFVQWPPCTGENRSNKTLNVTLAAHAASAVCSDSAVLVSNVGLLSAAQFCQVTNYNSFVSIAVTKDHFKGHGLFCRGAACTNLRGMKQAMYDGLRMEQELSDAEIARKLQEEELLANEADQKAAQVAQDEEKKALRKGKEREKSSFEKRRHDQDWKWLQEHSCLQLVLPAQPSHYTQILFSPSFGTLTAPDAGESTRSRSREGPETHRHRSDRPSRSQPLPDDFEHSRYYTSQPSPLRQIPKPEHSPKGMFLNCKAEHLDTVLESVQPGQAGYS</sequence>
<dbReference type="Proteomes" id="UP000618051">
    <property type="component" value="Unassembled WGS sequence"/>
</dbReference>